<dbReference type="PROSITE" id="PS50164">
    <property type="entry name" value="GIY_YIG"/>
    <property type="match status" value="1"/>
</dbReference>
<evidence type="ECO:0000256" key="1">
    <source>
        <dbReference type="ARBA" id="ARBA00007435"/>
    </source>
</evidence>
<dbReference type="STRING" id="630626.EBL_c04340"/>
<dbReference type="Proteomes" id="UP000001955">
    <property type="component" value="Chromosome"/>
</dbReference>
<dbReference type="CDD" id="cd10456">
    <property type="entry name" value="GIY-YIG_UPF0213"/>
    <property type="match status" value="1"/>
</dbReference>
<evidence type="ECO:0000313" key="4">
    <source>
        <dbReference type="Proteomes" id="UP000001955"/>
    </source>
</evidence>
<dbReference type="InterPro" id="IPR050190">
    <property type="entry name" value="UPF0213_domain"/>
</dbReference>
<proteinExistence type="inferred from homology"/>
<dbReference type="PANTHER" id="PTHR34477:SF1">
    <property type="entry name" value="UPF0213 PROTEIN YHBQ"/>
    <property type="match status" value="1"/>
</dbReference>
<dbReference type="EMBL" id="CP001560">
    <property type="protein sequence ID" value="AFJ45560.1"/>
    <property type="molecule type" value="Genomic_DNA"/>
</dbReference>
<dbReference type="Pfam" id="PF01541">
    <property type="entry name" value="GIY-YIG"/>
    <property type="match status" value="1"/>
</dbReference>
<organism evidence="3 4">
    <name type="scientific">Shimwellia blattae (strain ATCC 29907 / DSM 4481 / JCM 1650 / NBRC 105725 / CDC 9005-74)</name>
    <name type="common">Escherichia blattae</name>
    <dbReference type="NCBI Taxonomy" id="630626"/>
    <lineage>
        <taxon>Bacteria</taxon>
        <taxon>Pseudomonadati</taxon>
        <taxon>Pseudomonadota</taxon>
        <taxon>Gammaproteobacteria</taxon>
        <taxon>Enterobacterales</taxon>
        <taxon>Enterobacteriaceae</taxon>
        <taxon>Shimwellia</taxon>
    </lineage>
</organism>
<dbReference type="PATRIC" id="fig|630626.3.peg.430"/>
<dbReference type="PANTHER" id="PTHR34477">
    <property type="entry name" value="UPF0213 PROTEIN YHBQ"/>
    <property type="match status" value="1"/>
</dbReference>
<feature type="domain" description="GIY-YIG" evidence="2">
    <location>
        <begin position="21"/>
        <end position="96"/>
    </location>
</feature>
<protein>
    <submittedName>
        <fullName evidence="3">GIY-YIG catalytic domain protein</fullName>
    </submittedName>
</protein>
<dbReference type="Gene3D" id="3.40.1440.10">
    <property type="entry name" value="GIY-YIG endonuclease"/>
    <property type="match status" value="1"/>
</dbReference>
<sequence>MPPAAQHGKVAQYFVQARPMTPWFLYIIRSPDNALYTGITTDVPRRFKQHQSGKGAKALRGKTGLQLVFSTEAGDHGQALRLEYRVKQLKKSQKEQLVAGEIAFEDLFTGLQTRDLTGG</sequence>
<name>I2B4V6_SHIBC</name>
<keyword evidence="4" id="KW-1185">Reference proteome</keyword>
<gene>
    <name evidence="3" type="primary">yhbQ</name>
    <name evidence="3" type="ordered locus">EBL_c04340</name>
</gene>
<dbReference type="eggNOG" id="COG2827">
    <property type="taxonomic scope" value="Bacteria"/>
</dbReference>
<dbReference type="KEGG" id="ebt:EBL_c04340"/>
<reference evidence="3 4" key="1">
    <citation type="journal article" date="2012" name="J. Bacteriol.">
        <title>Complete genome sequence of the B12-producing Shimwellia blattae strain DSM 4481, isolated from a cockroach.</title>
        <authorList>
            <person name="Brzuszkiewicz E."/>
            <person name="Waschkowitz T."/>
            <person name="Wiezer A."/>
            <person name="Daniel R."/>
        </authorList>
    </citation>
    <scope>NUCLEOTIDE SEQUENCE [LARGE SCALE GENOMIC DNA]</scope>
    <source>
        <strain evidence="4">ATCC 29907 / DSM 4481 / JCM 1650 / NBRC 105725 / CDC 9005-74</strain>
    </source>
</reference>
<dbReference type="InterPro" id="IPR035901">
    <property type="entry name" value="GIY-YIG_endonuc_sf"/>
</dbReference>
<dbReference type="InterPro" id="IPR000305">
    <property type="entry name" value="GIY-YIG_endonuc"/>
</dbReference>
<evidence type="ECO:0000259" key="2">
    <source>
        <dbReference type="PROSITE" id="PS50164"/>
    </source>
</evidence>
<dbReference type="AlphaFoldDB" id="I2B4V6"/>
<dbReference type="SUPFAM" id="SSF82771">
    <property type="entry name" value="GIY-YIG endonuclease"/>
    <property type="match status" value="1"/>
</dbReference>
<dbReference type="HOGENOM" id="CLU_135650_0_2_6"/>
<comment type="similarity">
    <text evidence="1">Belongs to the UPF0213 family.</text>
</comment>
<accession>I2B4V6</accession>
<evidence type="ECO:0000313" key="3">
    <source>
        <dbReference type="EMBL" id="AFJ45560.1"/>
    </source>
</evidence>